<evidence type="ECO:0000313" key="12">
    <source>
        <dbReference type="Proteomes" id="UP000000376"/>
    </source>
</evidence>
<feature type="binding site" evidence="7">
    <location>
        <begin position="130"/>
        <end position="136"/>
    </location>
    <ligand>
        <name>ATP</name>
        <dbReference type="ChEBI" id="CHEBI:30616"/>
    </ligand>
</feature>
<comment type="function">
    <text evidence="7 8">Cell wall formation. Catalyzes the addition of glutamate to the nucleotide precursor UDP-N-acetylmuramoyl-L-alanine (UMA).</text>
</comment>
<dbReference type="GO" id="GO:0071555">
    <property type="term" value="P:cell wall organization"/>
    <property type="evidence" value="ECO:0007669"/>
    <property type="project" value="UniProtKB-KW"/>
</dbReference>
<dbReference type="EC" id="6.3.2.9" evidence="7 8"/>
<accession>D7BNA7</accession>
<dbReference type="SUPFAM" id="SSF51735">
    <property type="entry name" value="NAD(P)-binding Rossmann-fold domains"/>
    <property type="match status" value="1"/>
</dbReference>
<dbReference type="Pfam" id="PF02875">
    <property type="entry name" value="Mur_ligase_C"/>
    <property type="match status" value="1"/>
</dbReference>
<dbReference type="HAMAP" id="MF_00639">
    <property type="entry name" value="MurD"/>
    <property type="match status" value="1"/>
</dbReference>
<evidence type="ECO:0000256" key="8">
    <source>
        <dbReference type="RuleBase" id="RU003664"/>
    </source>
</evidence>
<comment type="catalytic activity">
    <reaction evidence="7 8">
        <text>UDP-N-acetyl-alpha-D-muramoyl-L-alanine + D-glutamate + ATP = UDP-N-acetyl-alpha-D-muramoyl-L-alanyl-D-glutamate + ADP + phosphate + H(+)</text>
        <dbReference type="Rhea" id="RHEA:16429"/>
        <dbReference type="ChEBI" id="CHEBI:15378"/>
        <dbReference type="ChEBI" id="CHEBI:29986"/>
        <dbReference type="ChEBI" id="CHEBI:30616"/>
        <dbReference type="ChEBI" id="CHEBI:43474"/>
        <dbReference type="ChEBI" id="CHEBI:83898"/>
        <dbReference type="ChEBI" id="CHEBI:83900"/>
        <dbReference type="ChEBI" id="CHEBI:456216"/>
        <dbReference type="EC" id="6.3.2.9"/>
    </reaction>
</comment>
<dbReference type="GO" id="GO:0008764">
    <property type="term" value="F:UDP-N-acetylmuramoylalanine-D-glutamate ligase activity"/>
    <property type="evidence" value="ECO:0007669"/>
    <property type="project" value="UniProtKB-UniRule"/>
</dbReference>
<evidence type="ECO:0000256" key="7">
    <source>
        <dbReference type="HAMAP-Rule" id="MF_00639"/>
    </source>
</evidence>
<dbReference type="Gene3D" id="3.40.50.720">
    <property type="entry name" value="NAD(P)-binding Rossmann-like Domain"/>
    <property type="match status" value="1"/>
</dbReference>
<keyword evidence="12" id="KW-1185">Reference proteome</keyword>
<dbReference type="GO" id="GO:0005737">
    <property type="term" value="C:cytoplasm"/>
    <property type="evidence" value="ECO:0007669"/>
    <property type="project" value="UniProtKB-SubCell"/>
</dbReference>
<evidence type="ECO:0000256" key="6">
    <source>
        <dbReference type="ARBA" id="ARBA00022840"/>
    </source>
</evidence>
<dbReference type="KEGG" id="ahe:Arch_0672"/>
<keyword evidence="4 7" id="KW-0436">Ligase</keyword>
<dbReference type="STRING" id="644284.Arch_0672"/>
<sequence length="493" mass="51639">MIIPGAHRFDGLNVAILGVGKSGRAAIEALRAHTAARLGAWDSSTAAIDSLDRSSLEEVYASADPAQLMESLLGWGPDIVVIAPGFRQSGYEWATLRARGIRVWSEIELAWHLRAQADDGTYAPWLCVTGTNGKTTTVGMVESIVQAAGLRALAVGNVGVPAVTAVSDTSANAPQVFACELSSFQLAATYSMEPTSAIVLNLADDHLEWHSTREEYANAKATIYERTHRACVYPVGDSVVQGMVDSADVIEGARAIGVSLGIPSLGQLGFVEDVAVDRAFNATAHSHAEELFTLADLEHLSPEGYALPAHIAKDALAAAALARSIGIPASAVAQGLRDYTPGAHRIAHVATVNGVAYVDDSKATNAHAAQASLLGHDTATTIWIAGGLAKGACFDALVERVRDRLAGVVVIGVDQEPWRAALAHLDVPVTYIDTDAQDPMAEAVAQATALAVPGQTVLLAPACASQDQFVSYGERGDKFAKAVAELVASHEEE</sequence>
<dbReference type="PANTHER" id="PTHR43692:SF1">
    <property type="entry name" value="UDP-N-ACETYLMURAMOYLALANINE--D-GLUTAMATE LIGASE"/>
    <property type="match status" value="1"/>
</dbReference>
<evidence type="ECO:0000259" key="9">
    <source>
        <dbReference type="Pfam" id="PF02875"/>
    </source>
</evidence>
<evidence type="ECO:0000256" key="5">
    <source>
        <dbReference type="ARBA" id="ARBA00022741"/>
    </source>
</evidence>
<dbReference type="InterPro" id="IPR005762">
    <property type="entry name" value="MurD"/>
</dbReference>
<name>D7BNA7_ARCHD</name>
<dbReference type="AlphaFoldDB" id="D7BNA7"/>
<keyword evidence="7 8" id="KW-0961">Cell wall biogenesis/degradation</keyword>
<reference evidence="11 12" key="1">
    <citation type="journal article" date="2010" name="Stand. Genomic Sci.">
        <title>Complete genome sequence of Arcanobacterium haemolyticum type strain (11018).</title>
        <authorList>
            <person name="Yasawong M."/>
            <person name="Teshima H."/>
            <person name="Lapidus A."/>
            <person name="Nolan M."/>
            <person name="Lucas S."/>
            <person name="Glavina Del Rio T."/>
            <person name="Tice H."/>
            <person name="Cheng J."/>
            <person name="Bruce D."/>
            <person name="Detter C."/>
            <person name="Tapia R."/>
            <person name="Han C."/>
            <person name="Goodwin L."/>
            <person name="Pitluck S."/>
            <person name="Liolios K."/>
            <person name="Ivanova N."/>
            <person name="Mavromatis K."/>
            <person name="Mikhailova N."/>
            <person name="Pati A."/>
            <person name="Chen A."/>
            <person name="Palaniappan K."/>
            <person name="Land M."/>
            <person name="Hauser L."/>
            <person name="Chang Y."/>
            <person name="Jeffries C."/>
            <person name="Rohde M."/>
            <person name="Sikorski J."/>
            <person name="Pukall R."/>
            <person name="Goker M."/>
            <person name="Woyke T."/>
            <person name="Bristow J."/>
            <person name="Eisen J."/>
            <person name="Markowitz V."/>
            <person name="Hugenholtz P."/>
            <person name="Kyrpides N."/>
            <person name="Klenk H."/>
        </authorList>
    </citation>
    <scope>NUCLEOTIDE SEQUENCE [LARGE SCALE GENOMIC DNA]</scope>
    <source>
        <strain evidence="12">ATCC 9345 / DSM 20595 / CCUG 17215 / LMG 16163 / NBRC 15585 / NCTC 8452 / 11018</strain>
    </source>
</reference>
<dbReference type="NCBIfam" id="TIGR01087">
    <property type="entry name" value="murD"/>
    <property type="match status" value="1"/>
</dbReference>
<keyword evidence="6 7" id="KW-0067">ATP-binding</keyword>
<evidence type="ECO:0000256" key="1">
    <source>
        <dbReference type="ARBA" id="ARBA00004496"/>
    </source>
</evidence>
<dbReference type="Proteomes" id="UP000000376">
    <property type="component" value="Chromosome"/>
</dbReference>
<dbReference type="PANTHER" id="PTHR43692">
    <property type="entry name" value="UDP-N-ACETYLMURAMOYLALANINE--D-GLUTAMATE LIGASE"/>
    <property type="match status" value="1"/>
</dbReference>
<keyword evidence="3 7" id="KW-0963">Cytoplasm</keyword>
<dbReference type="Gene3D" id="3.90.190.20">
    <property type="entry name" value="Mur ligase, C-terminal domain"/>
    <property type="match status" value="1"/>
</dbReference>
<dbReference type="GO" id="GO:0009252">
    <property type="term" value="P:peptidoglycan biosynthetic process"/>
    <property type="evidence" value="ECO:0007669"/>
    <property type="project" value="UniProtKB-UniRule"/>
</dbReference>
<keyword evidence="7 8" id="KW-0131">Cell cycle</keyword>
<dbReference type="EMBL" id="CP002045">
    <property type="protein sequence ID" value="ADH92406.1"/>
    <property type="molecule type" value="Genomic_DNA"/>
</dbReference>
<feature type="domain" description="Mur ligase C-terminal" evidence="9">
    <location>
        <begin position="344"/>
        <end position="463"/>
    </location>
</feature>
<feature type="domain" description="Mur ligase central" evidence="10">
    <location>
        <begin position="128"/>
        <end position="242"/>
    </location>
</feature>
<evidence type="ECO:0000256" key="3">
    <source>
        <dbReference type="ARBA" id="ARBA00022490"/>
    </source>
</evidence>
<gene>
    <name evidence="7" type="primary">murD</name>
    <name evidence="11" type="ordered locus">Arch_0672</name>
</gene>
<dbReference type="GO" id="GO:0005524">
    <property type="term" value="F:ATP binding"/>
    <property type="evidence" value="ECO:0007669"/>
    <property type="project" value="UniProtKB-UniRule"/>
</dbReference>
<protein>
    <recommendedName>
        <fullName evidence="7 8">UDP-N-acetylmuramoylalanine--D-glutamate ligase</fullName>
        <ecNumber evidence="7 8">6.3.2.9</ecNumber>
    </recommendedName>
    <alternativeName>
        <fullName evidence="7">D-glutamic acid-adding enzyme</fullName>
    </alternativeName>
    <alternativeName>
        <fullName evidence="7">UDP-N-acetylmuramoyl-L-alanyl-D-glutamate synthetase</fullName>
    </alternativeName>
</protein>
<dbReference type="Pfam" id="PF08245">
    <property type="entry name" value="Mur_ligase_M"/>
    <property type="match status" value="1"/>
</dbReference>
<dbReference type="InterPro" id="IPR036565">
    <property type="entry name" value="Mur-like_cat_sf"/>
</dbReference>
<dbReference type="InterPro" id="IPR036291">
    <property type="entry name" value="NAD(P)-bd_dom_sf"/>
</dbReference>
<comment type="similarity">
    <text evidence="7">Belongs to the MurCDEF family.</text>
</comment>
<dbReference type="InterPro" id="IPR004101">
    <property type="entry name" value="Mur_ligase_C"/>
</dbReference>
<dbReference type="GO" id="GO:0008360">
    <property type="term" value="P:regulation of cell shape"/>
    <property type="evidence" value="ECO:0007669"/>
    <property type="project" value="UniProtKB-KW"/>
</dbReference>
<dbReference type="InterPro" id="IPR013221">
    <property type="entry name" value="Mur_ligase_cen"/>
</dbReference>
<evidence type="ECO:0000259" key="10">
    <source>
        <dbReference type="Pfam" id="PF08245"/>
    </source>
</evidence>
<dbReference type="RefSeq" id="WP_013169904.1">
    <property type="nucleotide sequence ID" value="NC_014218.1"/>
</dbReference>
<proteinExistence type="inferred from homology"/>
<dbReference type="InterPro" id="IPR036615">
    <property type="entry name" value="Mur_ligase_C_dom_sf"/>
</dbReference>
<dbReference type="SUPFAM" id="SSF53244">
    <property type="entry name" value="MurD-like peptide ligases, peptide-binding domain"/>
    <property type="match status" value="1"/>
</dbReference>
<organism evidence="11 12">
    <name type="scientific">Arcanobacterium haemolyticum (strain ATCC 9345 / DSM 20595 / CCM 5947 / CCUG 17215 / LMG 16163 / NBRC 15585 / NCTC 8452 / 11018)</name>
    <dbReference type="NCBI Taxonomy" id="644284"/>
    <lineage>
        <taxon>Bacteria</taxon>
        <taxon>Bacillati</taxon>
        <taxon>Actinomycetota</taxon>
        <taxon>Actinomycetes</taxon>
        <taxon>Actinomycetales</taxon>
        <taxon>Actinomycetaceae</taxon>
        <taxon>Arcanobacterium</taxon>
    </lineage>
</organism>
<dbReference type="OrthoDB" id="9809796at2"/>
<dbReference type="HOGENOM" id="CLU_032540_0_0_11"/>
<dbReference type="UniPathway" id="UPA00219"/>
<keyword evidence="5 7" id="KW-0547">Nucleotide-binding</keyword>
<dbReference type="Gene3D" id="3.40.1190.10">
    <property type="entry name" value="Mur-like, catalytic domain"/>
    <property type="match status" value="1"/>
</dbReference>
<dbReference type="GO" id="GO:0051301">
    <property type="term" value="P:cell division"/>
    <property type="evidence" value="ECO:0007669"/>
    <property type="project" value="UniProtKB-KW"/>
</dbReference>
<comment type="subcellular location">
    <subcellularLocation>
        <location evidence="1 7 8">Cytoplasm</location>
    </subcellularLocation>
</comment>
<keyword evidence="7 8" id="KW-0132">Cell division</keyword>
<keyword evidence="7 8" id="KW-0133">Cell shape</keyword>
<dbReference type="SUPFAM" id="SSF53623">
    <property type="entry name" value="MurD-like peptide ligases, catalytic domain"/>
    <property type="match status" value="1"/>
</dbReference>
<evidence type="ECO:0000256" key="4">
    <source>
        <dbReference type="ARBA" id="ARBA00022598"/>
    </source>
</evidence>
<comment type="pathway">
    <text evidence="2 7 8">Cell wall biogenesis; peptidoglycan biosynthesis.</text>
</comment>
<dbReference type="eggNOG" id="COG0771">
    <property type="taxonomic scope" value="Bacteria"/>
</dbReference>
<evidence type="ECO:0000256" key="2">
    <source>
        <dbReference type="ARBA" id="ARBA00004752"/>
    </source>
</evidence>
<evidence type="ECO:0000313" key="11">
    <source>
        <dbReference type="EMBL" id="ADH92406.1"/>
    </source>
</evidence>
<keyword evidence="7 8" id="KW-0573">Peptidoglycan synthesis</keyword>